<evidence type="ECO:0000313" key="2">
    <source>
        <dbReference type="Proteomes" id="UP000316806"/>
    </source>
</evidence>
<name>A0A516RMD8_STRST</name>
<evidence type="ECO:0000313" key="1">
    <source>
        <dbReference type="EMBL" id="QDQ16808.1"/>
    </source>
</evidence>
<proteinExistence type="predicted"/>
<organism evidence="1 2">
    <name type="scientific">Streptomyces spectabilis</name>
    <dbReference type="NCBI Taxonomy" id="68270"/>
    <lineage>
        <taxon>Bacteria</taxon>
        <taxon>Bacillati</taxon>
        <taxon>Actinomycetota</taxon>
        <taxon>Actinomycetes</taxon>
        <taxon>Kitasatosporales</taxon>
        <taxon>Streptomycetaceae</taxon>
        <taxon>Streptomyces</taxon>
    </lineage>
</organism>
<reference evidence="1 2" key="1">
    <citation type="journal article" date="2019" name="J. Ind. Microbiol. Biotechnol.">
        <title>The complete genomic sequence of Streptomyces spectabilis NRRL-2792 and identification of secondary metabolite biosynthetic gene clusters.</title>
        <authorList>
            <person name="Sinha A."/>
            <person name="Phillips-Salemka S."/>
            <person name="Niraula T.A."/>
            <person name="Short K.A."/>
            <person name="Niraula N.P."/>
        </authorList>
    </citation>
    <scope>NUCLEOTIDE SEQUENCE [LARGE SCALE GENOMIC DNA]</scope>
    <source>
        <strain evidence="1 2">NRRL 2792</strain>
    </source>
</reference>
<sequence>MGKTTVSRALARRFDTPVVEVDDIVEALLAVTRPEHLPELHFWRTHPEAAYEAPESVVERQIAIARALLPAVEAVVANHVDTDTPVIVEGDYLLPELAVADGPVRAVFVHEDDTAQVVANYLAREPDAGPQQHRADVSVLYGSWLADRARASGVPVVASRPWHDLPRRAAAQARPGRSRSTYF</sequence>
<dbReference type="AlphaFoldDB" id="A0A516RMD8"/>
<dbReference type="InterPro" id="IPR027417">
    <property type="entry name" value="P-loop_NTPase"/>
</dbReference>
<gene>
    <name evidence="1" type="ORF">FH965_39015</name>
</gene>
<dbReference type="Gene3D" id="3.40.50.300">
    <property type="entry name" value="P-loop containing nucleotide triphosphate hydrolases"/>
    <property type="match status" value="1"/>
</dbReference>
<accession>A0A516RMD8</accession>
<dbReference type="SUPFAM" id="SSF52540">
    <property type="entry name" value="P-loop containing nucleoside triphosphate hydrolases"/>
    <property type="match status" value="1"/>
</dbReference>
<dbReference type="EMBL" id="CP040916">
    <property type="protein sequence ID" value="QDQ16808.1"/>
    <property type="molecule type" value="Genomic_DNA"/>
</dbReference>
<protein>
    <submittedName>
        <fullName evidence="1">Uncharacterized protein</fullName>
    </submittedName>
</protein>
<dbReference type="Proteomes" id="UP000316806">
    <property type="component" value="Chromosome"/>
</dbReference>